<evidence type="ECO:0000256" key="6">
    <source>
        <dbReference type="SAM" id="Phobius"/>
    </source>
</evidence>
<feature type="transmembrane region" description="Helical" evidence="6">
    <location>
        <begin position="103"/>
        <end position="127"/>
    </location>
</feature>
<dbReference type="Proteomes" id="UP000265618">
    <property type="component" value="Unassembled WGS sequence"/>
</dbReference>
<keyword evidence="3 6" id="KW-1133">Transmembrane helix</keyword>
<comment type="caution">
    <text evidence="7">The sequence shown here is derived from an EMBL/GenBank/DDBJ whole genome shotgun (WGS) entry which is preliminary data.</text>
</comment>
<evidence type="ECO:0000256" key="4">
    <source>
        <dbReference type="ARBA" id="ARBA00023136"/>
    </source>
</evidence>
<dbReference type="OrthoDB" id="361532at2759"/>
<sequence length="168" mass="17841">MVSSDGTSFFKDITHFRTPVITPVLAWLALIVNLFLPGWGTAIAAIPARRGSLLQHCPVRTAVIGKGAAWATLIVNLFLPGFGTLISAIAAKAHKGRIVGYAVLQFLTTPLLLFGWFWALFYSIALVSHCGKPGVYYPLPEGHANPNAAPGNTAPAETATENADTTVN</sequence>
<feature type="region of interest" description="Disordered" evidence="5">
    <location>
        <begin position="147"/>
        <end position="168"/>
    </location>
</feature>
<feature type="transmembrane region" description="Helical" evidence="6">
    <location>
        <begin position="67"/>
        <end position="91"/>
    </location>
</feature>
<dbReference type="Pfam" id="PF15795">
    <property type="entry name" value="Spec3"/>
    <property type="match status" value="1"/>
</dbReference>
<evidence type="ECO:0000256" key="3">
    <source>
        <dbReference type="ARBA" id="ARBA00022989"/>
    </source>
</evidence>
<evidence type="ECO:0000256" key="2">
    <source>
        <dbReference type="ARBA" id="ARBA00022692"/>
    </source>
</evidence>
<protein>
    <submittedName>
        <fullName evidence="7">Uncharacterized protein</fullName>
    </submittedName>
</protein>
<feature type="transmembrane region" description="Helical" evidence="6">
    <location>
        <begin position="20"/>
        <end position="46"/>
    </location>
</feature>
<keyword evidence="4 6" id="KW-0472">Membrane</keyword>
<dbReference type="GO" id="GO:0016020">
    <property type="term" value="C:membrane"/>
    <property type="evidence" value="ECO:0007669"/>
    <property type="project" value="UniProtKB-SubCell"/>
</dbReference>
<name>A0A9K3CW89_9EUKA</name>
<dbReference type="PANTHER" id="PTHR21676:SF6">
    <property type="entry name" value="PROTEIN STUM"/>
    <property type="match status" value="1"/>
</dbReference>
<dbReference type="InterPro" id="IPR026673">
    <property type="entry name" value="SPEC3/Stum"/>
</dbReference>
<comment type="subcellular location">
    <subcellularLocation>
        <location evidence="1">Membrane</location>
        <topology evidence="1">Multi-pass membrane protein</topology>
    </subcellularLocation>
</comment>
<evidence type="ECO:0000256" key="5">
    <source>
        <dbReference type="SAM" id="MobiDB-lite"/>
    </source>
</evidence>
<proteinExistence type="predicted"/>
<dbReference type="EMBL" id="BDIP01001099">
    <property type="protein sequence ID" value="GIQ83570.1"/>
    <property type="molecule type" value="Genomic_DNA"/>
</dbReference>
<dbReference type="PANTHER" id="PTHR21676">
    <property type="entry name" value="PROTEIN STUM"/>
    <property type="match status" value="1"/>
</dbReference>
<keyword evidence="2 6" id="KW-0812">Transmembrane</keyword>
<evidence type="ECO:0000256" key="1">
    <source>
        <dbReference type="ARBA" id="ARBA00004141"/>
    </source>
</evidence>
<evidence type="ECO:0000313" key="8">
    <source>
        <dbReference type="Proteomes" id="UP000265618"/>
    </source>
</evidence>
<keyword evidence="8" id="KW-1185">Reference proteome</keyword>
<dbReference type="AlphaFoldDB" id="A0A9K3CW89"/>
<evidence type="ECO:0000313" key="7">
    <source>
        <dbReference type="EMBL" id="GIQ83570.1"/>
    </source>
</evidence>
<reference evidence="7 8" key="1">
    <citation type="journal article" date="2018" name="PLoS ONE">
        <title>The draft genome of Kipferlia bialata reveals reductive genome evolution in fornicate parasites.</title>
        <authorList>
            <person name="Tanifuji G."/>
            <person name="Takabayashi S."/>
            <person name="Kume K."/>
            <person name="Takagi M."/>
            <person name="Nakayama T."/>
            <person name="Kamikawa R."/>
            <person name="Inagaki Y."/>
            <person name="Hashimoto T."/>
        </authorList>
    </citation>
    <scope>NUCLEOTIDE SEQUENCE [LARGE SCALE GENOMIC DNA]</scope>
    <source>
        <strain evidence="7">NY0173</strain>
    </source>
</reference>
<gene>
    <name evidence="7" type="ORF">KIPB_004915</name>
</gene>
<organism evidence="7 8">
    <name type="scientific">Kipferlia bialata</name>
    <dbReference type="NCBI Taxonomy" id="797122"/>
    <lineage>
        <taxon>Eukaryota</taxon>
        <taxon>Metamonada</taxon>
        <taxon>Carpediemonas-like organisms</taxon>
        <taxon>Kipferlia</taxon>
    </lineage>
</organism>
<accession>A0A9K3CW89</accession>